<dbReference type="EMBL" id="CBTK010000270">
    <property type="protein sequence ID" value="CDH46652.1"/>
    <property type="molecule type" value="Genomic_DNA"/>
</dbReference>
<accession>A0A7U7J5P7</accession>
<evidence type="ECO:0000313" key="3">
    <source>
        <dbReference type="Proteomes" id="UP000019184"/>
    </source>
</evidence>
<sequence length="653" mass="69098">MNRKGFRCQLLALVLLFGPISALALEIGEIQVQSALNQLFDARIPLPTLTPEELAKVSVKLAPPPMFNEFGLERAPTLANLVFSIEYNAEGQVYVRVVSTKPIREPSLALLLEFGWPRGRTFREFTVFLDPVQRLAKRPGDRSKTVMEPPPPPPVAAAPVPAVVASIPEPERNTPPDQGAVTEPAALRVAAAPEPSPTPVASPADPVRIYRPGDTYGPVAPGEGLWGIALKVRPDPGITREQMMQALFQANPQAFGKLGIGGLKIGAVLRIPTLREIADFTDSPVARQLAAAVPAGVSAGTEPNAAPVVPEPELAEKAPLDSPQVFPLPPPDQLEPIAVVTVASASPPEAASAIAEPVPPTPEPVMAISPAPPTSKLTVLAVTASSEPVAPLLESVSVTPLLSLVVAEIIAKVTPVSSVALAWTTVVGPPVSEAALSAPALAIAAAPLPIAEAVTVIPPEPAIADALKPALVPMDVFGWLAEIEQRIPPSVFELLPPIQRRDPWVATTTALTDPAAPVDHPPEPPPLEILPIPPVEPAVLEILPTPPVEPAARVSREYGPVIANERLWDIATRTRPDPGISKDQMMRALFKVNPQAFSKPDTMDSLKVGAMLRIPTLREIVDYTDSKVAKQLLEQQAVTTPATPEPAASEQRQ</sequence>
<comment type="caution">
    <text evidence="2">The sequence shown here is derived from an EMBL/GenBank/DDBJ whole genome shotgun (WGS) entry which is preliminary data.</text>
</comment>
<gene>
    <name evidence="2" type="ORF">BN874_540038</name>
</gene>
<organism evidence="2 3">
    <name type="scientific">Candidatus Contendobacter odensis Run_B_J11</name>
    <dbReference type="NCBI Taxonomy" id="1400861"/>
    <lineage>
        <taxon>Bacteria</taxon>
        <taxon>Pseudomonadati</taxon>
        <taxon>Pseudomonadota</taxon>
        <taxon>Gammaproteobacteria</taxon>
        <taxon>Candidatus Competibacteraceae</taxon>
        <taxon>Candidatus Contendibacter</taxon>
    </lineage>
</organism>
<feature type="domain" description="FimV N-terminal" evidence="1">
    <location>
        <begin position="25"/>
        <end position="131"/>
    </location>
</feature>
<dbReference type="InterPro" id="IPR020012">
    <property type="entry name" value="LysM_FimV"/>
</dbReference>
<dbReference type="OrthoDB" id="5298707at2"/>
<proteinExistence type="predicted"/>
<dbReference type="NCBIfam" id="TIGR03505">
    <property type="entry name" value="FimV_core"/>
    <property type="match status" value="2"/>
</dbReference>
<dbReference type="RefSeq" id="WP_034435344.1">
    <property type="nucleotide sequence ID" value="NZ_CBTK010000270.1"/>
</dbReference>
<evidence type="ECO:0000313" key="2">
    <source>
        <dbReference type="EMBL" id="CDH46652.1"/>
    </source>
</evidence>
<reference evidence="2 3" key="1">
    <citation type="journal article" date="2014" name="ISME J.">
        <title>Candidatus Competibacter-lineage genomes retrieved from metagenomes reveal functional metabolic diversity.</title>
        <authorList>
            <person name="McIlroy S.J."/>
            <person name="Albertsen M."/>
            <person name="Andresen E.K."/>
            <person name="Saunders A.M."/>
            <person name="Kristiansen R."/>
            <person name="Stokholm-Bjerregaard M."/>
            <person name="Nielsen K.L."/>
            <person name="Nielsen P.H."/>
        </authorList>
    </citation>
    <scope>NUCLEOTIDE SEQUENCE [LARGE SCALE GENOMIC DNA]</scope>
    <source>
        <strain evidence="2 3">Run_B_J11</strain>
    </source>
</reference>
<dbReference type="Proteomes" id="UP000019184">
    <property type="component" value="Unassembled WGS sequence"/>
</dbReference>
<protein>
    <recommendedName>
        <fullName evidence="1">FimV N-terminal domain-containing protein</fullName>
    </recommendedName>
</protein>
<name>A0A7U7J5P7_9GAMM</name>
<dbReference type="AlphaFoldDB" id="A0A7U7J5P7"/>
<evidence type="ECO:0000259" key="1">
    <source>
        <dbReference type="Pfam" id="PF25800"/>
    </source>
</evidence>
<dbReference type="InterPro" id="IPR057840">
    <property type="entry name" value="FimV_N"/>
</dbReference>
<dbReference type="Pfam" id="PF25800">
    <property type="entry name" value="FimV_N"/>
    <property type="match status" value="1"/>
</dbReference>
<keyword evidence="3" id="KW-1185">Reference proteome</keyword>